<dbReference type="SMART" id="SM00895">
    <property type="entry name" value="FCD"/>
    <property type="match status" value="1"/>
</dbReference>
<dbReference type="GO" id="GO:0003700">
    <property type="term" value="F:DNA-binding transcription factor activity"/>
    <property type="evidence" value="ECO:0007669"/>
    <property type="project" value="InterPro"/>
</dbReference>
<dbReference type="HOGENOM" id="CLU_017584_9_2_9"/>
<dbReference type="EMBL" id="LM995447">
    <property type="protein sequence ID" value="CDZ24963.1"/>
    <property type="molecule type" value="Genomic_DNA"/>
</dbReference>
<dbReference type="STRING" id="29343.CCDG5_1865"/>
<proteinExistence type="predicted"/>
<dbReference type="InterPro" id="IPR008920">
    <property type="entry name" value="TF_FadR/GntR_C"/>
</dbReference>
<keyword evidence="2" id="KW-0238">DNA-binding</keyword>
<dbReference type="Proteomes" id="UP000032431">
    <property type="component" value="Chromosome I"/>
</dbReference>
<dbReference type="SUPFAM" id="SSF46785">
    <property type="entry name" value="Winged helix' DNA-binding domain"/>
    <property type="match status" value="1"/>
</dbReference>
<dbReference type="Pfam" id="PF07729">
    <property type="entry name" value="FCD"/>
    <property type="match status" value="1"/>
</dbReference>
<evidence type="ECO:0000256" key="2">
    <source>
        <dbReference type="ARBA" id="ARBA00023125"/>
    </source>
</evidence>
<evidence type="ECO:0000256" key="1">
    <source>
        <dbReference type="ARBA" id="ARBA00023015"/>
    </source>
</evidence>
<evidence type="ECO:0000256" key="3">
    <source>
        <dbReference type="ARBA" id="ARBA00023163"/>
    </source>
</evidence>
<dbReference type="Pfam" id="PF00392">
    <property type="entry name" value="GntR"/>
    <property type="match status" value="1"/>
</dbReference>
<dbReference type="GO" id="GO:0003677">
    <property type="term" value="F:DNA binding"/>
    <property type="evidence" value="ECO:0007669"/>
    <property type="project" value="UniProtKB-KW"/>
</dbReference>
<dbReference type="PANTHER" id="PTHR43537:SF5">
    <property type="entry name" value="UXU OPERON TRANSCRIPTIONAL REGULATOR"/>
    <property type="match status" value="1"/>
</dbReference>
<keyword evidence="3" id="KW-0804">Transcription</keyword>
<organism evidence="5 6">
    <name type="scientific">[Clostridium] cellulosi</name>
    <dbReference type="NCBI Taxonomy" id="29343"/>
    <lineage>
        <taxon>Bacteria</taxon>
        <taxon>Bacillati</taxon>
        <taxon>Bacillota</taxon>
        <taxon>Clostridia</taxon>
        <taxon>Eubacteriales</taxon>
        <taxon>Oscillospiraceae</taxon>
        <taxon>Oscillospiraceae incertae sedis</taxon>
    </lineage>
</organism>
<dbReference type="SUPFAM" id="SSF48008">
    <property type="entry name" value="GntR ligand-binding domain-like"/>
    <property type="match status" value="1"/>
</dbReference>
<keyword evidence="1" id="KW-0805">Transcription regulation</keyword>
<evidence type="ECO:0000313" key="6">
    <source>
        <dbReference type="Proteomes" id="UP000032431"/>
    </source>
</evidence>
<dbReference type="InterPro" id="IPR036390">
    <property type="entry name" value="WH_DNA-bd_sf"/>
</dbReference>
<dbReference type="AlphaFoldDB" id="A0A078KRE1"/>
<name>A0A078KRE1_9FIRM</name>
<sequence>MGLEDIEKISETLTGSIRANRSDYPQEIAARIKTLIAERYYNPGDVLPSESKLSKIFGCGRSSVREAIKILIAENVIEIKKGIGTFVVEKPGLQKDPLGLRLIDSNRVLENLMETRLLIEPNIAFLAAERATEDNLIKLQNNINEAHKVLELNQNHTEVDMAFHNAIAEATKNEVIFRIIPIINDSIKAGYEKTVNSRDSFAKAIKFHEEVFNAIKNRDAEGAREALKCHLMQSIDDILMNKKSRKENE</sequence>
<dbReference type="InterPro" id="IPR036388">
    <property type="entry name" value="WH-like_DNA-bd_sf"/>
</dbReference>
<dbReference type="Gene3D" id="1.10.10.10">
    <property type="entry name" value="Winged helix-like DNA-binding domain superfamily/Winged helix DNA-binding domain"/>
    <property type="match status" value="1"/>
</dbReference>
<protein>
    <submittedName>
        <fullName evidence="5">GntR family transcriptional regulator</fullName>
    </submittedName>
</protein>
<dbReference type="PATRIC" id="fig|29343.3.peg.1959"/>
<dbReference type="PROSITE" id="PS50949">
    <property type="entry name" value="HTH_GNTR"/>
    <property type="match status" value="1"/>
</dbReference>
<dbReference type="InterPro" id="IPR011711">
    <property type="entry name" value="GntR_C"/>
</dbReference>
<dbReference type="PRINTS" id="PR00035">
    <property type="entry name" value="HTHGNTR"/>
</dbReference>
<reference evidence="6" key="1">
    <citation type="submission" date="2014-07" db="EMBL/GenBank/DDBJ databases">
        <authorList>
            <person name="Wibberg D."/>
        </authorList>
    </citation>
    <scope>NUCLEOTIDE SEQUENCE [LARGE SCALE GENOMIC DNA]</scope>
    <source>
        <strain evidence="6">DG5</strain>
    </source>
</reference>
<keyword evidence="6" id="KW-1185">Reference proteome</keyword>
<gene>
    <name evidence="5" type="ORF">CCDG5_1865</name>
</gene>
<feature type="domain" description="HTH gntR-type" evidence="4">
    <location>
        <begin position="22"/>
        <end position="90"/>
    </location>
</feature>
<dbReference type="Gene3D" id="1.20.120.530">
    <property type="entry name" value="GntR ligand-binding domain-like"/>
    <property type="match status" value="1"/>
</dbReference>
<dbReference type="InterPro" id="IPR000524">
    <property type="entry name" value="Tscrpt_reg_HTH_GntR"/>
</dbReference>
<dbReference type="OrthoDB" id="163333at2"/>
<dbReference type="CDD" id="cd07377">
    <property type="entry name" value="WHTH_GntR"/>
    <property type="match status" value="1"/>
</dbReference>
<evidence type="ECO:0000259" key="4">
    <source>
        <dbReference type="PROSITE" id="PS50949"/>
    </source>
</evidence>
<accession>A0A078KRE1</accession>
<evidence type="ECO:0000313" key="5">
    <source>
        <dbReference type="EMBL" id="CDZ24963.1"/>
    </source>
</evidence>
<dbReference type="PANTHER" id="PTHR43537">
    <property type="entry name" value="TRANSCRIPTIONAL REGULATOR, GNTR FAMILY"/>
    <property type="match status" value="1"/>
</dbReference>
<dbReference type="SMART" id="SM00345">
    <property type="entry name" value="HTH_GNTR"/>
    <property type="match status" value="1"/>
</dbReference>
<dbReference type="KEGG" id="ccel:CCDG5_1865"/>